<sequence length="401" mass="46340">MASPTGSSQPSTAEQYTIVDIGGQRNKKHIPTSAAFDKGPLIDTTASLVLNSKKTKRLEKQQLRKKQHRQGSKQTATNLLDLPAELLYEILVWFRPSDVLVLLRTSRSVRGFIRQYEDSIVRGIIRRRYQVLSRCFPLPVSVSRLGDDVQSILLNKKRQDALHFHKVPYQHIRPQDVLKVCSCTWCIVCWNNLCMVLDFSHFQKYLSKQQPIPMIPRGEFPLWNIRLTEHNASIVGKAIHRPMLYAAILQKHLQSIVDTLTRKHVIRREIKSASGKWITTKDTFLRPVYKTRPYQVTDAEVELGSDFFLERAGKPSYEFPFHRDNYYNIEAYVPNRKWSKEEERWLYYDGTQHERDVALAVKMFGDRSANNESGVRMAKAAVIAREENGLPSNSNTNNVEK</sequence>
<dbReference type="InterPro" id="IPR036047">
    <property type="entry name" value="F-box-like_dom_sf"/>
</dbReference>
<keyword evidence="3" id="KW-1185">Reference proteome</keyword>
<comment type="caution">
    <text evidence="2">The sequence shown here is derived from an EMBL/GenBank/DDBJ whole genome shotgun (WGS) entry which is preliminary data.</text>
</comment>
<evidence type="ECO:0000313" key="2">
    <source>
        <dbReference type="EMBL" id="CAF9932815.1"/>
    </source>
</evidence>
<dbReference type="SUPFAM" id="SSF81383">
    <property type="entry name" value="F-box domain"/>
    <property type="match status" value="1"/>
</dbReference>
<accession>A0A8H3ITG1</accession>
<reference evidence="2" key="1">
    <citation type="submission" date="2021-03" db="EMBL/GenBank/DDBJ databases">
        <authorList>
            <person name="Tagirdzhanova G."/>
        </authorList>
    </citation>
    <scope>NUCLEOTIDE SEQUENCE</scope>
</reference>
<protein>
    <recommendedName>
        <fullName evidence="1">F-box domain-containing protein</fullName>
    </recommendedName>
</protein>
<name>A0A8H3ITG1_9LECA</name>
<dbReference type="EMBL" id="CAJPDQ010000048">
    <property type="protein sequence ID" value="CAF9932815.1"/>
    <property type="molecule type" value="Genomic_DNA"/>
</dbReference>
<proteinExistence type="predicted"/>
<dbReference type="AlphaFoldDB" id="A0A8H3ITG1"/>
<dbReference type="OrthoDB" id="3642468at2759"/>
<evidence type="ECO:0000259" key="1">
    <source>
        <dbReference type="PROSITE" id="PS50181"/>
    </source>
</evidence>
<dbReference type="Proteomes" id="UP000664169">
    <property type="component" value="Unassembled WGS sequence"/>
</dbReference>
<organism evidence="2 3">
    <name type="scientific">Gomphillus americanus</name>
    <dbReference type="NCBI Taxonomy" id="1940652"/>
    <lineage>
        <taxon>Eukaryota</taxon>
        <taxon>Fungi</taxon>
        <taxon>Dikarya</taxon>
        <taxon>Ascomycota</taxon>
        <taxon>Pezizomycotina</taxon>
        <taxon>Lecanoromycetes</taxon>
        <taxon>OSLEUM clade</taxon>
        <taxon>Ostropomycetidae</taxon>
        <taxon>Ostropales</taxon>
        <taxon>Graphidaceae</taxon>
        <taxon>Gomphilloideae</taxon>
        <taxon>Gomphillus</taxon>
    </lineage>
</organism>
<evidence type="ECO:0000313" key="3">
    <source>
        <dbReference type="Proteomes" id="UP000664169"/>
    </source>
</evidence>
<feature type="domain" description="F-box" evidence="1">
    <location>
        <begin position="76"/>
        <end position="124"/>
    </location>
</feature>
<gene>
    <name evidence="2" type="ORF">GOMPHAMPRED_006670</name>
</gene>
<dbReference type="PROSITE" id="PS50181">
    <property type="entry name" value="FBOX"/>
    <property type="match status" value="1"/>
</dbReference>
<dbReference type="InterPro" id="IPR001810">
    <property type="entry name" value="F-box_dom"/>
</dbReference>